<name>A0AAV1DJ68_OLDCO</name>
<organism evidence="1 2">
    <name type="scientific">Oldenlandia corymbosa var. corymbosa</name>
    <dbReference type="NCBI Taxonomy" id="529605"/>
    <lineage>
        <taxon>Eukaryota</taxon>
        <taxon>Viridiplantae</taxon>
        <taxon>Streptophyta</taxon>
        <taxon>Embryophyta</taxon>
        <taxon>Tracheophyta</taxon>
        <taxon>Spermatophyta</taxon>
        <taxon>Magnoliopsida</taxon>
        <taxon>eudicotyledons</taxon>
        <taxon>Gunneridae</taxon>
        <taxon>Pentapetalae</taxon>
        <taxon>asterids</taxon>
        <taxon>lamiids</taxon>
        <taxon>Gentianales</taxon>
        <taxon>Rubiaceae</taxon>
        <taxon>Rubioideae</taxon>
        <taxon>Spermacoceae</taxon>
        <taxon>Hedyotis-Oldenlandia complex</taxon>
        <taxon>Oldenlandia</taxon>
    </lineage>
</organism>
<proteinExistence type="predicted"/>
<gene>
    <name evidence="1" type="ORF">OLC1_LOCUS15178</name>
</gene>
<sequence length="196" mass="22012">MGVDELCDKMHGLIRVMICESGVLVFHLFCGEKERTLGEKVELLFSDFMKKFKLVKGEDEEEEAPRPQLMSTCPQTNLLGFIDSILEKMKSTCLHEAPDSVLVASAKKRVTIIYDGLAYLRSFLGNVMGQHDQNGKLQGLWSRVATVAYETEFVLDSRPVGEVHENFKILLDTITEEIELLKAEALGNSDNKGQIM</sequence>
<keyword evidence="2" id="KW-1185">Reference proteome</keyword>
<evidence type="ECO:0000313" key="2">
    <source>
        <dbReference type="Proteomes" id="UP001161247"/>
    </source>
</evidence>
<dbReference type="EMBL" id="OX459122">
    <property type="protein sequence ID" value="CAI9106722.1"/>
    <property type="molecule type" value="Genomic_DNA"/>
</dbReference>
<reference evidence="1" key="1">
    <citation type="submission" date="2023-03" db="EMBL/GenBank/DDBJ databases">
        <authorList>
            <person name="Julca I."/>
        </authorList>
    </citation>
    <scope>NUCLEOTIDE SEQUENCE</scope>
</reference>
<protein>
    <submittedName>
        <fullName evidence="1">OLC1v1005941C1</fullName>
    </submittedName>
</protein>
<evidence type="ECO:0000313" key="1">
    <source>
        <dbReference type="EMBL" id="CAI9106722.1"/>
    </source>
</evidence>
<dbReference type="Proteomes" id="UP001161247">
    <property type="component" value="Chromosome 5"/>
</dbReference>
<dbReference type="AlphaFoldDB" id="A0AAV1DJ68"/>
<accession>A0AAV1DJ68</accession>